<sequence>MSSSFFGDLRVVLRGARFRRLFGTRLVSQFSDGVYQAGLAGFVFFNPEQHTSAGAVAAAFAVLLLPFSVVAPFAGVLIDRWPRRQVLLFSSLVKAVLGVVTAVLVAQGAGPAFFVAALLVLSVNRFFLSGLSAGLPYVVPRDQLMMANAVTPTCGTAASSLGTGVGLAIGMIGGEDALGTGIILFVAALGFAAAALVSLSLRYRELGPHLEEEPEEVRAAVRNVLRGMLSGLRHIGDRVPARDGLLTMGVHRVLFGVATLMTLLLYNNTFTGGGVAGLAGFSVSAALLAIGFFAGAVATPWATARMSASTWIASLLATAAVALVVFGLPFSPVLFPIAGFVLGFVSQAVKVTVDTLVQRHVDDAFRGRVFSVYDVLFNATFVLGAALAAVFVPPSGVSAAVVVAMVLVYAALAVGWTVRARRLSATCKGRGALWA</sequence>
<dbReference type="InterPro" id="IPR036259">
    <property type="entry name" value="MFS_trans_sf"/>
</dbReference>
<evidence type="ECO:0000256" key="3">
    <source>
        <dbReference type="ARBA" id="ARBA00022692"/>
    </source>
</evidence>
<dbReference type="RefSeq" id="WP_193120798.1">
    <property type="nucleotide sequence ID" value="NZ_JADBGI010000004.1"/>
</dbReference>
<dbReference type="Pfam" id="PF07690">
    <property type="entry name" value="MFS_1"/>
    <property type="match status" value="1"/>
</dbReference>
<organism evidence="7 8">
    <name type="scientific">Nocardiopsis coralli</name>
    <dbReference type="NCBI Taxonomy" id="2772213"/>
    <lineage>
        <taxon>Bacteria</taxon>
        <taxon>Bacillati</taxon>
        <taxon>Actinomycetota</taxon>
        <taxon>Actinomycetes</taxon>
        <taxon>Streptosporangiales</taxon>
        <taxon>Nocardiopsidaceae</taxon>
        <taxon>Nocardiopsis</taxon>
    </lineage>
</organism>
<feature type="transmembrane region" description="Helical" evidence="6">
    <location>
        <begin position="334"/>
        <end position="357"/>
    </location>
</feature>
<feature type="transmembrane region" description="Helical" evidence="6">
    <location>
        <begin position="245"/>
        <end position="266"/>
    </location>
</feature>
<evidence type="ECO:0000313" key="7">
    <source>
        <dbReference type="EMBL" id="MBE2998137.1"/>
    </source>
</evidence>
<keyword evidence="5 6" id="KW-0472">Membrane</keyword>
<dbReference type="Gene3D" id="1.20.1250.20">
    <property type="entry name" value="MFS general substrate transporter like domains"/>
    <property type="match status" value="1"/>
</dbReference>
<keyword evidence="4 6" id="KW-1133">Transmembrane helix</keyword>
<evidence type="ECO:0000256" key="6">
    <source>
        <dbReference type="SAM" id="Phobius"/>
    </source>
</evidence>
<dbReference type="EMBL" id="JADBGI010000004">
    <property type="protein sequence ID" value="MBE2998137.1"/>
    <property type="molecule type" value="Genomic_DNA"/>
</dbReference>
<dbReference type="SUPFAM" id="SSF103473">
    <property type="entry name" value="MFS general substrate transporter"/>
    <property type="match status" value="1"/>
</dbReference>
<feature type="transmembrane region" description="Helical" evidence="6">
    <location>
        <begin position="369"/>
        <end position="391"/>
    </location>
</feature>
<feature type="transmembrane region" description="Helical" evidence="6">
    <location>
        <begin position="178"/>
        <end position="201"/>
    </location>
</feature>
<evidence type="ECO:0000256" key="2">
    <source>
        <dbReference type="ARBA" id="ARBA00022475"/>
    </source>
</evidence>
<keyword evidence="8" id="KW-1185">Reference proteome</keyword>
<keyword evidence="2" id="KW-1003">Cell membrane</keyword>
<feature type="transmembrane region" description="Helical" evidence="6">
    <location>
        <begin position="53"/>
        <end position="74"/>
    </location>
</feature>
<name>A0ABR9P2W4_9ACTN</name>
<dbReference type="PANTHER" id="PTHR23513:SF17">
    <property type="entry name" value="MEMBRANE PROTEIN"/>
    <property type="match status" value="1"/>
</dbReference>
<proteinExistence type="predicted"/>
<dbReference type="CDD" id="cd06173">
    <property type="entry name" value="MFS_MefA_like"/>
    <property type="match status" value="1"/>
</dbReference>
<dbReference type="Proteomes" id="UP000806528">
    <property type="component" value="Unassembled WGS sequence"/>
</dbReference>
<evidence type="ECO:0000256" key="5">
    <source>
        <dbReference type="ARBA" id="ARBA00023136"/>
    </source>
</evidence>
<dbReference type="PANTHER" id="PTHR23513">
    <property type="entry name" value="INTEGRAL MEMBRANE EFFLUX PROTEIN-RELATED"/>
    <property type="match status" value="1"/>
</dbReference>
<feature type="transmembrane region" description="Helical" evidence="6">
    <location>
        <begin position="310"/>
        <end position="328"/>
    </location>
</feature>
<comment type="caution">
    <text evidence="7">The sequence shown here is derived from an EMBL/GenBank/DDBJ whole genome shotgun (WGS) entry which is preliminary data.</text>
</comment>
<reference evidence="7 8" key="1">
    <citation type="submission" date="2020-09" db="EMBL/GenBank/DDBJ databases">
        <title>Diversity and distribution of actinomycetes associated with coral in the coast of Hainan.</title>
        <authorList>
            <person name="Li F."/>
        </authorList>
    </citation>
    <scope>NUCLEOTIDE SEQUENCE [LARGE SCALE GENOMIC DNA]</scope>
    <source>
        <strain evidence="7 8">HNM0947</strain>
    </source>
</reference>
<accession>A0ABR9P2W4</accession>
<feature type="transmembrane region" description="Helical" evidence="6">
    <location>
        <begin position="112"/>
        <end position="138"/>
    </location>
</feature>
<comment type="subcellular location">
    <subcellularLocation>
        <location evidence="1">Cell membrane</location>
        <topology evidence="1">Multi-pass membrane protein</topology>
    </subcellularLocation>
</comment>
<protein>
    <submittedName>
        <fullName evidence="7">MFS transporter</fullName>
    </submittedName>
</protein>
<evidence type="ECO:0000256" key="4">
    <source>
        <dbReference type="ARBA" id="ARBA00022989"/>
    </source>
</evidence>
<gene>
    <name evidence="7" type="ORF">IDM40_05365</name>
</gene>
<feature type="transmembrane region" description="Helical" evidence="6">
    <location>
        <begin position="86"/>
        <end position="106"/>
    </location>
</feature>
<keyword evidence="3 6" id="KW-0812">Transmembrane</keyword>
<evidence type="ECO:0000313" key="8">
    <source>
        <dbReference type="Proteomes" id="UP000806528"/>
    </source>
</evidence>
<feature type="transmembrane region" description="Helical" evidence="6">
    <location>
        <begin position="150"/>
        <end position="172"/>
    </location>
</feature>
<feature type="transmembrane region" description="Helical" evidence="6">
    <location>
        <begin position="278"/>
        <end position="298"/>
    </location>
</feature>
<evidence type="ECO:0000256" key="1">
    <source>
        <dbReference type="ARBA" id="ARBA00004651"/>
    </source>
</evidence>
<dbReference type="InterPro" id="IPR011701">
    <property type="entry name" value="MFS"/>
</dbReference>
<feature type="transmembrane region" description="Helical" evidence="6">
    <location>
        <begin position="397"/>
        <end position="418"/>
    </location>
</feature>